<gene>
    <name evidence="2" type="ORF">GCM10010531_28490</name>
</gene>
<dbReference type="RefSeq" id="WP_344689597.1">
    <property type="nucleotide sequence ID" value="NZ_BAAAVV010000006.1"/>
</dbReference>
<evidence type="ECO:0000313" key="3">
    <source>
        <dbReference type="Proteomes" id="UP001499924"/>
    </source>
</evidence>
<dbReference type="Proteomes" id="UP001499924">
    <property type="component" value="Unassembled WGS sequence"/>
</dbReference>
<dbReference type="EMBL" id="BAAAVV010000006">
    <property type="protein sequence ID" value="GAA3173248.1"/>
    <property type="molecule type" value="Genomic_DNA"/>
</dbReference>
<evidence type="ECO:0000256" key="1">
    <source>
        <dbReference type="SAM" id="MobiDB-lite"/>
    </source>
</evidence>
<keyword evidence="3" id="KW-1185">Reference proteome</keyword>
<name>A0ABP6PAY6_9ACTN</name>
<organism evidence="2 3">
    <name type="scientific">Blastococcus jejuensis</name>
    <dbReference type="NCBI Taxonomy" id="351224"/>
    <lineage>
        <taxon>Bacteria</taxon>
        <taxon>Bacillati</taxon>
        <taxon>Actinomycetota</taxon>
        <taxon>Actinomycetes</taxon>
        <taxon>Geodermatophilales</taxon>
        <taxon>Geodermatophilaceae</taxon>
        <taxon>Blastococcus</taxon>
    </lineage>
</organism>
<evidence type="ECO:0000313" key="2">
    <source>
        <dbReference type="EMBL" id="GAA3173248.1"/>
    </source>
</evidence>
<feature type="region of interest" description="Disordered" evidence="1">
    <location>
        <begin position="228"/>
        <end position="248"/>
    </location>
</feature>
<accession>A0ABP6PAY6</accession>
<protein>
    <submittedName>
        <fullName evidence="2">Uncharacterized protein</fullName>
    </submittedName>
</protein>
<proteinExistence type="predicted"/>
<reference evidence="3" key="1">
    <citation type="journal article" date="2019" name="Int. J. Syst. Evol. Microbiol.">
        <title>The Global Catalogue of Microorganisms (GCM) 10K type strain sequencing project: providing services to taxonomists for standard genome sequencing and annotation.</title>
        <authorList>
            <consortium name="The Broad Institute Genomics Platform"/>
            <consortium name="The Broad Institute Genome Sequencing Center for Infectious Disease"/>
            <person name="Wu L."/>
            <person name="Ma J."/>
        </authorList>
    </citation>
    <scope>NUCLEOTIDE SEQUENCE [LARGE SCALE GENOMIC DNA]</scope>
    <source>
        <strain evidence="3">JCM 15614</strain>
    </source>
</reference>
<sequence>MSACQDPVELLVAAWSGTAAAERAMHALRVTWTPALPGLVDAAALVVERDGTTRVTDTHHGGGVVGGVLATGLGLLTGGIGWMWLHGPTLGPLAARAGEGGLPGSALRALGERTMPGSSVVLVVAEPARAAEVEGALAGQGAEVVRAVVPAHLAGQLAAAPSLAFDPSTVEGDVVAVRSTAAVMRAVEVAGAGTGPPSAARALPERYPVSAGWPVPWQVGLGARRPALPPSRLRLRPRPMGRGVPVPR</sequence>
<comment type="caution">
    <text evidence="2">The sequence shown here is derived from an EMBL/GenBank/DDBJ whole genome shotgun (WGS) entry which is preliminary data.</text>
</comment>